<keyword evidence="1" id="KW-0812">Transmembrane</keyword>
<dbReference type="OrthoDB" id="5107506at2"/>
<evidence type="ECO:0000256" key="2">
    <source>
        <dbReference type="SAM" id="SignalP"/>
    </source>
</evidence>
<feature type="chain" id="PRO_5038501072" description="Htaa protein" evidence="2">
    <location>
        <begin position="38"/>
        <end position="884"/>
    </location>
</feature>
<feature type="transmembrane region" description="Helical" evidence="1">
    <location>
        <begin position="859"/>
        <end position="878"/>
    </location>
</feature>
<organism evidence="3 4">
    <name type="scientific">Glaciihabitans tibetensis</name>
    <dbReference type="NCBI Taxonomy" id="1266600"/>
    <lineage>
        <taxon>Bacteria</taxon>
        <taxon>Bacillati</taxon>
        <taxon>Actinomycetota</taxon>
        <taxon>Actinomycetes</taxon>
        <taxon>Micrococcales</taxon>
        <taxon>Microbacteriaceae</taxon>
        <taxon>Glaciihabitans</taxon>
    </lineage>
</organism>
<evidence type="ECO:0000313" key="3">
    <source>
        <dbReference type="EMBL" id="PRY67936.1"/>
    </source>
</evidence>
<evidence type="ECO:0008006" key="5">
    <source>
        <dbReference type="Google" id="ProtNLM"/>
    </source>
</evidence>
<evidence type="ECO:0000313" key="4">
    <source>
        <dbReference type="Proteomes" id="UP000237983"/>
    </source>
</evidence>
<dbReference type="AlphaFoldDB" id="A0A2T0VCM6"/>
<feature type="signal peptide" evidence="2">
    <location>
        <begin position="1"/>
        <end position="37"/>
    </location>
</feature>
<sequence length="884" mass="91631">MKTSLTRSRSAAEPRPPRRLAVAALALAAAVSTLTLSAPVATAEAAEESAITVKWAGGNANELQQYQPDHAALKDNGSGHYDDFKDLQISVSKTTELRTEAVEVTVSGLDGTSNPGGGGDFVQMFQCWGADPLAVDFKETCQFGSWDSASGFPKAQASVEAAGTLAFDRGTVPGSIPGTTAPVPFRSVTGSVSEPYNVETSPGIVEKQNGISAFYTPSISNEIPHGYLNASGSTTIPFEVQSAAAQPHLGCGDRSSQAGARCWLVVVPRGKHSGELAVGTSDCTKLATHPIPFGKKGGQSASPMSPSCSFWQDRLVVPLDFSDAYASCPVAAAERRIIGSELAVDAISSWQSTLCTGGNAATFNLTTSAGRVVRDQLLTGQASFALTNKPLTSATVNVENVELLADADLRYAPVINTGFSIGFIADTGTVKYDEIKLTPRLLAKTLTQSYKTQLPRFSLSYSPDPEATYINDGRPLTIAGDPEWIKLGNPALGKNEPFLVTSGPAGDDAIGALWSYIRSDADARAFLQGEADPWGMTINPNYLPTTNAKAFRGGLPYDLASDESVDMFPLADQTVIDFPGLTADVDSVAWVPQASSLSGTATRIFRADMQFVDTHDPMNTAVFVRAAPTLRGVGGSRIVLGPITTGDAARLSLSTASLQLPSASPVFDTRTPFLEELHFVSATPEALAKGVEALTVDPATGTAQMDFGGLATDAYPLAMTLSAAVNLNALELDAAARADYSHFLRYAAAGGQVPGDLRGQLPDGFVPLSSSQKAATLSLADTLVAAPTSDLVPASPPAVQVTTHVAPVTVVANTPNRANPVAASGTTTPTALAAGGPTVSSAEDTLDASPTASIVGSSALGGSLIAGVAGLLCSVFLLRRRSLG</sequence>
<proteinExistence type="predicted"/>
<dbReference type="RefSeq" id="WP_106212516.1">
    <property type="nucleotide sequence ID" value="NZ_PVTL01000005.1"/>
</dbReference>
<keyword evidence="1" id="KW-0472">Membrane</keyword>
<keyword evidence="4" id="KW-1185">Reference proteome</keyword>
<keyword evidence="2" id="KW-0732">Signal</keyword>
<dbReference type="Proteomes" id="UP000237983">
    <property type="component" value="Unassembled WGS sequence"/>
</dbReference>
<keyword evidence="1" id="KW-1133">Transmembrane helix</keyword>
<evidence type="ECO:0000256" key="1">
    <source>
        <dbReference type="SAM" id="Phobius"/>
    </source>
</evidence>
<comment type="caution">
    <text evidence="3">The sequence shown here is derived from an EMBL/GenBank/DDBJ whole genome shotgun (WGS) entry which is preliminary data.</text>
</comment>
<dbReference type="PROSITE" id="PS51318">
    <property type="entry name" value="TAT"/>
    <property type="match status" value="1"/>
</dbReference>
<name>A0A2T0VCM6_9MICO</name>
<dbReference type="EMBL" id="PVTL01000005">
    <property type="protein sequence ID" value="PRY67936.1"/>
    <property type="molecule type" value="Genomic_DNA"/>
</dbReference>
<dbReference type="InterPro" id="IPR006311">
    <property type="entry name" value="TAT_signal"/>
</dbReference>
<accession>A0A2T0VCM6</accession>
<protein>
    <recommendedName>
        <fullName evidence="5">Htaa protein</fullName>
    </recommendedName>
</protein>
<reference evidence="3 4" key="1">
    <citation type="submission" date="2018-03" db="EMBL/GenBank/DDBJ databases">
        <title>Genomic Encyclopedia of Type Strains, Phase III (KMG-III): the genomes of soil and plant-associated and newly described type strains.</title>
        <authorList>
            <person name="Whitman W."/>
        </authorList>
    </citation>
    <scope>NUCLEOTIDE SEQUENCE [LARGE SCALE GENOMIC DNA]</scope>
    <source>
        <strain evidence="3 4">CGMCC 1.12484</strain>
    </source>
</reference>
<gene>
    <name evidence="3" type="ORF">B0I08_10597</name>
</gene>